<proteinExistence type="predicted"/>
<name>A0A1W1VVS1_9DEIO</name>
<dbReference type="AlphaFoldDB" id="A0A1W1VVS1"/>
<reference evidence="1 2" key="1">
    <citation type="submission" date="2017-04" db="EMBL/GenBank/DDBJ databases">
        <authorList>
            <person name="Afonso C.L."/>
            <person name="Miller P.J."/>
            <person name="Scott M.A."/>
            <person name="Spackman E."/>
            <person name="Goraichik I."/>
            <person name="Dimitrov K.M."/>
            <person name="Suarez D.L."/>
            <person name="Swayne D.E."/>
        </authorList>
    </citation>
    <scope>NUCLEOTIDE SEQUENCE [LARGE SCALE GENOMIC DNA]</scope>
    <source>
        <strain evidence="1 2">KR-140</strain>
    </source>
</reference>
<accession>A0A1W1VVS1</accession>
<dbReference type="Proteomes" id="UP000192582">
    <property type="component" value="Unassembled WGS sequence"/>
</dbReference>
<evidence type="ECO:0000313" key="1">
    <source>
        <dbReference type="EMBL" id="SMB96964.1"/>
    </source>
</evidence>
<keyword evidence="2" id="KW-1185">Reference proteome</keyword>
<evidence type="ECO:0000313" key="2">
    <source>
        <dbReference type="Proteomes" id="UP000192582"/>
    </source>
</evidence>
<protein>
    <submittedName>
        <fullName evidence="1">Uncharacterized protein</fullName>
    </submittedName>
</protein>
<organism evidence="1 2">
    <name type="scientific">Deinococcus hopiensis KR-140</name>
    <dbReference type="NCBI Taxonomy" id="695939"/>
    <lineage>
        <taxon>Bacteria</taxon>
        <taxon>Thermotogati</taxon>
        <taxon>Deinococcota</taxon>
        <taxon>Deinococci</taxon>
        <taxon>Deinococcales</taxon>
        <taxon>Deinococcaceae</taxon>
        <taxon>Deinococcus</taxon>
    </lineage>
</organism>
<gene>
    <name evidence="1" type="ORF">SAMN00790413_06247</name>
</gene>
<dbReference type="STRING" id="695939.SAMN00790413_06247"/>
<dbReference type="EMBL" id="FWWU01000010">
    <property type="protein sequence ID" value="SMB96964.1"/>
    <property type="molecule type" value="Genomic_DNA"/>
</dbReference>
<sequence length="75" mass="8129">MTADREDSAVPGDSSAAFDTWASLVRDVLRPSVLGERYGTALGRMTDAARTLERALIERGLEGRRWADASSQTTS</sequence>